<evidence type="ECO:0000313" key="4">
    <source>
        <dbReference type="Proteomes" id="UP000813463"/>
    </source>
</evidence>
<dbReference type="GeneID" id="110806081"/>
<proteinExistence type="predicted"/>
<feature type="compositionally biased region" description="Low complexity" evidence="1">
    <location>
        <begin position="13"/>
        <end position="37"/>
    </location>
</feature>
<feature type="region of interest" description="Disordered" evidence="1">
    <location>
        <begin position="1"/>
        <end position="45"/>
    </location>
</feature>
<dbReference type="Proteomes" id="UP000813463">
    <property type="component" value="Chromosome 4"/>
</dbReference>
<name>A0A9R0JIU5_SPIOL</name>
<reference evidence="5" key="2">
    <citation type="submission" date="2025-08" db="UniProtKB">
        <authorList>
            <consortium name="RefSeq"/>
        </authorList>
    </citation>
    <scope>IDENTIFICATION</scope>
    <source>
        <tissue evidence="5">Leaf</tissue>
    </source>
</reference>
<evidence type="ECO:0000259" key="2">
    <source>
        <dbReference type="Pfam" id="PF00646"/>
    </source>
</evidence>
<sequence>MDTCTVKPSKNLTSTTTATASASTTTTTTPTSTTSSSTKDEQSQNWASLPSDILQNLLKYLDMIIDIPRIRGVCPSWRSSLPLSIIPKVPDRFQIPGFHNNRLLLLIQTRFYLLSPLNPVHGGQWVARMGQTGPNTWHIFNPLNVHDYFFSSPPITAEINLLSCRIQQLCSSWCVVGGSDIDSDDVKLESGAKKVVGGWNFKSRYLFAVLAQLETPGKGDEGGLVLWRLGDKKNTKFEETFEHKWRILDIAYNNGKFHAIELTGWRMGVIDVDDYGKREIPKMEFFGLPDIKGEELNDCYSLVIDGCKFLLGNILLVPSNGWLFMVIVANPDHDEVDSDSYQKEEAAEQKLIMFYFVLKEGREMEDNSWERVANIGDNIFFIGYDSSFSLLSASKNAPGWRPGSICMFTWPFPMMFDYGVPKGLKNLTFASYWMYFKMYQHNTEKEEEKGIVSFEKLGKHKYTGLFFPPPAWVIWRCPSRGNDVVILHNLKFSDDW</sequence>
<feature type="compositionally biased region" description="Polar residues" evidence="1">
    <location>
        <begin position="1"/>
        <end position="12"/>
    </location>
</feature>
<dbReference type="AlphaFoldDB" id="A0A9R0JIU5"/>
<dbReference type="PANTHER" id="PTHR47123:SF15">
    <property type="entry name" value="F-BOX PROTEIN SKIP23"/>
    <property type="match status" value="1"/>
</dbReference>
<dbReference type="KEGG" id="soe:110806081"/>
<dbReference type="InterPro" id="IPR001810">
    <property type="entry name" value="F-box_dom"/>
</dbReference>
<evidence type="ECO:0000256" key="1">
    <source>
        <dbReference type="SAM" id="MobiDB-lite"/>
    </source>
</evidence>
<accession>A0A9R0JIU5</accession>
<evidence type="ECO:0000313" key="5">
    <source>
        <dbReference type="RefSeq" id="XP_021867410.1"/>
    </source>
</evidence>
<dbReference type="GO" id="GO:0016567">
    <property type="term" value="P:protein ubiquitination"/>
    <property type="evidence" value="ECO:0000318"/>
    <property type="project" value="GO_Central"/>
</dbReference>
<feature type="domain" description="F-box" evidence="2">
    <location>
        <begin position="46"/>
        <end position="79"/>
    </location>
</feature>
<dbReference type="Pfam" id="PF03478">
    <property type="entry name" value="Beta-prop_KIB1-4"/>
    <property type="match status" value="1"/>
</dbReference>
<reference evidence="4" key="1">
    <citation type="journal article" date="2021" name="Nat. Commun.">
        <title>Genomic analyses provide insights into spinach domestication and the genetic basis of agronomic traits.</title>
        <authorList>
            <person name="Cai X."/>
            <person name="Sun X."/>
            <person name="Xu C."/>
            <person name="Sun H."/>
            <person name="Wang X."/>
            <person name="Ge C."/>
            <person name="Zhang Z."/>
            <person name="Wang Q."/>
            <person name="Fei Z."/>
            <person name="Jiao C."/>
            <person name="Wang Q."/>
        </authorList>
    </citation>
    <scope>NUCLEOTIDE SEQUENCE [LARGE SCALE GENOMIC DNA]</scope>
    <source>
        <strain evidence="4">cv. Varoflay</strain>
    </source>
</reference>
<dbReference type="RefSeq" id="XP_021867410.1">
    <property type="nucleotide sequence ID" value="XM_022011718.1"/>
</dbReference>
<dbReference type="InterPro" id="IPR051304">
    <property type="entry name" value="SCF_F-box_domain"/>
</dbReference>
<organism evidence="4 5">
    <name type="scientific">Spinacia oleracea</name>
    <name type="common">Spinach</name>
    <dbReference type="NCBI Taxonomy" id="3562"/>
    <lineage>
        <taxon>Eukaryota</taxon>
        <taxon>Viridiplantae</taxon>
        <taxon>Streptophyta</taxon>
        <taxon>Embryophyta</taxon>
        <taxon>Tracheophyta</taxon>
        <taxon>Spermatophyta</taxon>
        <taxon>Magnoliopsida</taxon>
        <taxon>eudicotyledons</taxon>
        <taxon>Gunneridae</taxon>
        <taxon>Pentapetalae</taxon>
        <taxon>Caryophyllales</taxon>
        <taxon>Chenopodiaceae</taxon>
        <taxon>Chenopodioideae</taxon>
        <taxon>Anserineae</taxon>
        <taxon>Spinacia</taxon>
    </lineage>
</organism>
<protein>
    <submittedName>
        <fullName evidence="5">F-box protein At2g17036-like</fullName>
    </submittedName>
</protein>
<feature type="domain" description="KIB1-4 beta-propeller" evidence="3">
    <location>
        <begin position="214"/>
        <end position="408"/>
    </location>
</feature>
<evidence type="ECO:0000259" key="3">
    <source>
        <dbReference type="Pfam" id="PF03478"/>
    </source>
</evidence>
<gene>
    <name evidence="5" type="primary">LOC110806081</name>
</gene>
<dbReference type="OrthoDB" id="638130at2759"/>
<keyword evidence="4" id="KW-1185">Reference proteome</keyword>
<dbReference type="Pfam" id="PF00646">
    <property type="entry name" value="F-box"/>
    <property type="match status" value="1"/>
</dbReference>
<dbReference type="PANTHER" id="PTHR47123">
    <property type="entry name" value="F-BOX PROTEIN SKIP23"/>
    <property type="match status" value="1"/>
</dbReference>
<dbReference type="InterPro" id="IPR005174">
    <property type="entry name" value="KIB1-4_b-propeller"/>
</dbReference>